<sequence>MTPYRQNNLFKLLSSLSCIINEKNQWQLEKAIDCAREWLGPSLTWMRQSNFRAESTWTALRASQERMHP</sequence>
<protein>
    <submittedName>
        <fullName evidence="1">Uncharacterized protein</fullName>
    </submittedName>
</protein>
<organism evidence="1 2">
    <name type="scientific">Aphanomyces euteiches</name>
    <dbReference type="NCBI Taxonomy" id="100861"/>
    <lineage>
        <taxon>Eukaryota</taxon>
        <taxon>Sar</taxon>
        <taxon>Stramenopiles</taxon>
        <taxon>Oomycota</taxon>
        <taxon>Saprolegniomycetes</taxon>
        <taxon>Saprolegniales</taxon>
        <taxon>Verrucalvaceae</taxon>
        <taxon>Aphanomyces</taxon>
    </lineage>
</organism>
<reference evidence="1 2" key="1">
    <citation type="submission" date="2019-07" db="EMBL/GenBank/DDBJ databases">
        <title>Genomics analysis of Aphanomyces spp. identifies a new class of oomycete effector associated with host adaptation.</title>
        <authorList>
            <person name="Gaulin E."/>
        </authorList>
    </citation>
    <scope>NUCLEOTIDE SEQUENCE [LARGE SCALE GENOMIC DNA]</scope>
    <source>
        <strain evidence="1 2">ATCC 201684</strain>
    </source>
</reference>
<proteinExistence type="predicted"/>
<dbReference type="AlphaFoldDB" id="A0A6G0WP17"/>
<dbReference type="EMBL" id="VJMJ01000169">
    <property type="protein sequence ID" value="KAF0729076.1"/>
    <property type="molecule type" value="Genomic_DNA"/>
</dbReference>
<evidence type="ECO:0000313" key="2">
    <source>
        <dbReference type="Proteomes" id="UP000481153"/>
    </source>
</evidence>
<name>A0A6G0WP17_9STRA</name>
<keyword evidence="2" id="KW-1185">Reference proteome</keyword>
<gene>
    <name evidence="1" type="ORF">Ae201684_013213</name>
</gene>
<accession>A0A6G0WP17</accession>
<dbReference type="Proteomes" id="UP000481153">
    <property type="component" value="Unassembled WGS sequence"/>
</dbReference>
<comment type="caution">
    <text evidence="1">The sequence shown here is derived from an EMBL/GenBank/DDBJ whole genome shotgun (WGS) entry which is preliminary data.</text>
</comment>
<evidence type="ECO:0000313" key="1">
    <source>
        <dbReference type="EMBL" id="KAF0729076.1"/>
    </source>
</evidence>